<dbReference type="Proteomes" id="UP001596513">
    <property type="component" value="Unassembled WGS sequence"/>
</dbReference>
<comment type="caution">
    <text evidence="2">The sequence shown here is derived from an EMBL/GenBank/DDBJ whole genome shotgun (WGS) entry which is preliminary data.</text>
</comment>
<organism evidence="2 3">
    <name type="scientific">Hymenobacter humi</name>
    <dbReference type="NCBI Taxonomy" id="1411620"/>
    <lineage>
        <taxon>Bacteria</taxon>
        <taxon>Pseudomonadati</taxon>
        <taxon>Bacteroidota</taxon>
        <taxon>Cytophagia</taxon>
        <taxon>Cytophagales</taxon>
        <taxon>Hymenobacteraceae</taxon>
        <taxon>Hymenobacter</taxon>
    </lineage>
</organism>
<evidence type="ECO:0000313" key="2">
    <source>
        <dbReference type="EMBL" id="MFC7671321.1"/>
    </source>
</evidence>
<evidence type="ECO:0008006" key="4">
    <source>
        <dbReference type="Google" id="ProtNLM"/>
    </source>
</evidence>
<accession>A0ABW2UGU3</accession>
<evidence type="ECO:0000313" key="3">
    <source>
        <dbReference type="Proteomes" id="UP001596513"/>
    </source>
</evidence>
<gene>
    <name evidence="2" type="ORF">ACFQT0_30875</name>
</gene>
<reference evidence="3" key="1">
    <citation type="journal article" date="2019" name="Int. J. Syst. Evol. Microbiol.">
        <title>The Global Catalogue of Microorganisms (GCM) 10K type strain sequencing project: providing services to taxonomists for standard genome sequencing and annotation.</title>
        <authorList>
            <consortium name="The Broad Institute Genomics Platform"/>
            <consortium name="The Broad Institute Genome Sequencing Center for Infectious Disease"/>
            <person name="Wu L."/>
            <person name="Ma J."/>
        </authorList>
    </citation>
    <scope>NUCLEOTIDE SEQUENCE [LARGE SCALE GENOMIC DNA]</scope>
    <source>
        <strain evidence="3">JCM 19635</strain>
    </source>
</reference>
<proteinExistence type="predicted"/>
<keyword evidence="3" id="KW-1185">Reference proteome</keyword>
<name>A0ABW2UGU3_9BACT</name>
<sequence length="152" mass="15408">MAGHGTSSAPRAYAFTAEPAPNAAYYRLAQRDVDGAVAYSPVVFVPAAGAAGTLQLVPNPARGRVQLPGLGAVAALQLLDAQGRAVRTGTGASLSLSGLAPGLYLLRAGAPGQPLARPASWSNSPVHRPGKRSGAPLWPGRRKGRARIVGLG</sequence>
<evidence type="ECO:0000256" key="1">
    <source>
        <dbReference type="SAM" id="MobiDB-lite"/>
    </source>
</evidence>
<dbReference type="RefSeq" id="WP_380207371.1">
    <property type="nucleotide sequence ID" value="NZ_JBHTEK010000007.1"/>
</dbReference>
<protein>
    <recommendedName>
        <fullName evidence="4">T9SS type A sorting domain-containing protein</fullName>
    </recommendedName>
</protein>
<feature type="region of interest" description="Disordered" evidence="1">
    <location>
        <begin position="116"/>
        <end position="139"/>
    </location>
</feature>
<dbReference type="EMBL" id="JBHTEK010000007">
    <property type="protein sequence ID" value="MFC7671321.1"/>
    <property type="molecule type" value="Genomic_DNA"/>
</dbReference>